<gene>
    <name evidence="4" type="ORF">DW747_00485</name>
    <name evidence="3" type="ORF">DW747_16080</name>
</gene>
<dbReference type="RefSeq" id="WP_015515401.1">
    <property type="nucleotide sequence ID" value="NZ_LR698973.1"/>
</dbReference>
<dbReference type="Gene3D" id="3.20.20.370">
    <property type="entry name" value="Glycoside hydrolase/deacetylase"/>
    <property type="match status" value="1"/>
</dbReference>
<dbReference type="CDD" id="cd10944">
    <property type="entry name" value="CE4_SmPgdA_like"/>
    <property type="match status" value="1"/>
</dbReference>
<feature type="transmembrane region" description="Helical" evidence="1">
    <location>
        <begin position="7"/>
        <end position="28"/>
    </location>
</feature>
<evidence type="ECO:0000313" key="5">
    <source>
        <dbReference type="Proteomes" id="UP000261231"/>
    </source>
</evidence>
<keyword evidence="1" id="KW-1133">Transmembrane helix</keyword>
<reference evidence="4 5" key="1">
    <citation type="submission" date="2018-08" db="EMBL/GenBank/DDBJ databases">
        <title>A genome reference for cultivated species of the human gut microbiota.</title>
        <authorList>
            <person name="Zou Y."/>
            <person name="Xue W."/>
            <person name="Luo G."/>
        </authorList>
    </citation>
    <scope>NUCLEOTIDE SEQUENCE [LARGE SCALE GENOMIC DNA]</scope>
    <source>
        <strain evidence="4 5">AM28-39</strain>
    </source>
</reference>
<keyword evidence="1" id="KW-0812">Transmembrane</keyword>
<keyword evidence="1" id="KW-0472">Membrane</keyword>
<dbReference type="InterPro" id="IPR002509">
    <property type="entry name" value="NODB_dom"/>
</dbReference>
<dbReference type="SUPFAM" id="SSF88713">
    <property type="entry name" value="Glycoside hydrolase/deacetylase"/>
    <property type="match status" value="1"/>
</dbReference>
<evidence type="ECO:0000256" key="1">
    <source>
        <dbReference type="SAM" id="Phobius"/>
    </source>
</evidence>
<protein>
    <submittedName>
        <fullName evidence="4">DUF5011 domain-containing protein</fullName>
    </submittedName>
</protein>
<dbReference type="Gene3D" id="2.60.40.10">
    <property type="entry name" value="Immunoglobulins"/>
    <property type="match status" value="2"/>
</dbReference>
<dbReference type="GO" id="GO:0005975">
    <property type="term" value="P:carbohydrate metabolic process"/>
    <property type="evidence" value="ECO:0007669"/>
    <property type="project" value="InterPro"/>
</dbReference>
<dbReference type="PANTHER" id="PTHR10587:SF125">
    <property type="entry name" value="POLYSACCHARIDE DEACETYLASE YHEN-RELATED"/>
    <property type="match status" value="1"/>
</dbReference>
<dbReference type="InterPro" id="IPR013783">
    <property type="entry name" value="Ig-like_fold"/>
</dbReference>
<dbReference type="EMBL" id="QVFD01000001">
    <property type="protein sequence ID" value="RGC51017.1"/>
    <property type="molecule type" value="Genomic_DNA"/>
</dbReference>
<dbReference type="PROSITE" id="PS51677">
    <property type="entry name" value="NODB"/>
    <property type="match status" value="1"/>
</dbReference>
<feature type="domain" description="NodB homology" evidence="2">
    <location>
        <begin position="274"/>
        <end position="462"/>
    </location>
</feature>
<dbReference type="AlphaFoldDB" id="A0A3E2XQ75"/>
<dbReference type="Proteomes" id="UP000261231">
    <property type="component" value="Unassembled WGS sequence"/>
</dbReference>
<dbReference type="FunFam" id="2.60.40.10:FF:002029">
    <property type="entry name" value="Predicted protein"/>
    <property type="match status" value="1"/>
</dbReference>
<evidence type="ECO:0000313" key="3">
    <source>
        <dbReference type="EMBL" id="RGC42916.1"/>
    </source>
</evidence>
<sequence length="477" mass="51946">MIKNKRLILIILIIFILAAAGSFFILFVDQWHIEIDDGSENNVKIEYGDTYDDGTVTAALKGRYLLKKGFPVAVTSEGSVNSSKLGSYTINYHASFLFWKGADSKTVTVEDTVPPEIKLTTNPDHYTLPGHPYEEEGYTASDNVDGDLTDKVTHEEKDGTVTYKVSDSSGNETTVTRTIVYDDPIPPVLALKGDSEITIQAGSDYTDPGYTAEDNVDGDLTDKVSVDGSVNTYSADTYTLTYKVQDNYGNEATATRTVTVEPVRQADTGNPSGKIVYLTFDDGPGEYTSKLLDILSKYNVKATFFTVGSGHPDLLKAEADAGHSIGIHSATHDYSKIYASEDAFFADLRKQQDTIENATGIRTTLVRFPGGSSNTVSKSYCSGIMTKLTKDLTDMGYQYFDWNVTSGDAGETTNTSVVVQNVISGIQQHDVSIVLQHDIKGFSVNAVEQIIQWGLAHGYTFLPLTAESPTAHHGVNN</sequence>
<dbReference type="PANTHER" id="PTHR10587">
    <property type="entry name" value="GLYCOSYL TRANSFERASE-RELATED"/>
    <property type="match status" value="1"/>
</dbReference>
<proteinExistence type="predicted"/>
<dbReference type="Pfam" id="PF01522">
    <property type="entry name" value="Polysacc_deac_1"/>
    <property type="match status" value="1"/>
</dbReference>
<dbReference type="InterPro" id="IPR032179">
    <property type="entry name" value="Cry22Aa_Ig-like"/>
</dbReference>
<dbReference type="GO" id="GO:0016810">
    <property type="term" value="F:hydrolase activity, acting on carbon-nitrogen (but not peptide) bonds"/>
    <property type="evidence" value="ECO:0007669"/>
    <property type="project" value="InterPro"/>
</dbReference>
<dbReference type="EMBL" id="QVFD01000028">
    <property type="protein sequence ID" value="RGC42916.1"/>
    <property type="molecule type" value="Genomic_DNA"/>
</dbReference>
<organism evidence="4 5">
    <name type="scientific">Coprococcus catus</name>
    <dbReference type="NCBI Taxonomy" id="116085"/>
    <lineage>
        <taxon>Bacteria</taxon>
        <taxon>Bacillati</taxon>
        <taxon>Bacillota</taxon>
        <taxon>Clostridia</taxon>
        <taxon>Lachnospirales</taxon>
        <taxon>Lachnospiraceae</taxon>
        <taxon>Coprococcus</taxon>
    </lineage>
</organism>
<dbReference type="OrthoDB" id="9806342at2"/>
<evidence type="ECO:0000313" key="4">
    <source>
        <dbReference type="EMBL" id="RGC51017.1"/>
    </source>
</evidence>
<comment type="caution">
    <text evidence="4">The sequence shown here is derived from an EMBL/GenBank/DDBJ whole genome shotgun (WGS) entry which is preliminary data.</text>
</comment>
<dbReference type="Pfam" id="PF16403">
    <property type="entry name" value="Bact_surface_Ig-like"/>
    <property type="match status" value="3"/>
</dbReference>
<name>A0A3E2XQ75_9FIRM</name>
<keyword evidence="5" id="KW-1185">Reference proteome</keyword>
<dbReference type="InterPro" id="IPR050248">
    <property type="entry name" value="Polysacc_deacetylase_ArnD"/>
</dbReference>
<evidence type="ECO:0000259" key="2">
    <source>
        <dbReference type="PROSITE" id="PS51677"/>
    </source>
</evidence>
<dbReference type="InterPro" id="IPR011330">
    <property type="entry name" value="Glyco_hydro/deAcase_b/a-brl"/>
</dbReference>
<accession>A0A3E2XQ75</accession>